<dbReference type="InterPro" id="IPR027417">
    <property type="entry name" value="P-loop_NTPase"/>
</dbReference>
<dbReference type="SUPFAM" id="SSF52540">
    <property type="entry name" value="P-loop containing nucleoside triphosphate hydrolases"/>
    <property type="match status" value="1"/>
</dbReference>
<dbReference type="OrthoDB" id="5976022at2759"/>
<dbReference type="Pfam" id="PF00071">
    <property type="entry name" value="Ras"/>
    <property type="match status" value="1"/>
</dbReference>
<dbReference type="PROSITE" id="PS51419">
    <property type="entry name" value="RAB"/>
    <property type="match status" value="1"/>
</dbReference>
<dbReference type="SMART" id="SM00175">
    <property type="entry name" value="RAB"/>
    <property type="match status" value="1"/>
</dbReference>
<evidence type="ECO:0000256" key="2">
    <source>
        <dbReference type="ARBA" id="ARBA00023134"/>
    </source>
</evidence>
<dbReference type="GO" id="GO:0007165">
    <property type="term" value="P:signal transduction"/>
    <property type="evidence" value="ECO:0007669"/>
    <property type="project" value="InterPro"/>
</dbReference>
<dbReference type="SMART" id="SM00173">
    <property type="entry name" value="RAS"/>
    <property type="match status" value="1"/>
</dbReference>
<dbReference type="InterPro" id="IPR020849">
    <property type="entry name" value="Small_GTPase_Ras-type"/>
</dbReference>
<dbReference type="PRINTS" id="PR00449">
    <property type="entry name" value="RASTRNSFRMNG"/>
</dbReference>
<sequence length="105" mass="11757">MLVYSVASKQSFDMIRILRDKILNHLGADWVPLVIVGNKSDLKMEQRQVPAEQGRKLAEEFKCAFTEASARLNQNVSKAFEQMIAEVEKSQNPSEPTGGNKCSVM</sequence>
<evidence type="ECO:0000256" key="1">
    <source>
        <dbReference type="ARBA" id="ARBA00022741"/>
    </source>
</evidence>
<evidence type="ECO:0000313" key="3">
    <source>
        <dbReference type="EMBL" id="CAF9936738.1"/>
    </source>
</evidence>
<dbReference type="EMBL" id="CAJPDS010000094">
    <property type="protein sequence ID" value="CAF9936738.1"/>
    <property type="molecule type" value="Genomic_DNA"/>
</dbReference>
<protein>
    <submittedName>
        <fullName evidence="3">GTP-binding protein</fullName>
    </submittedName>
</protein>
<dbReference type="GO" id="GO:0005525">
    <property type="term" value="F:GTP binding"/>
    <property type="evidence" value="ECO:0007669"/>
    <property type="project" value="UniProtKB-KW"/>
</dbReference>
<dbReference type="InterPro" id="IPR001806">
    <property type="entry name" value="Small_GTPase"/>
</dbReference>
<dbReference type="GO" id="GO:0016020">
    <property type="term" value="C:membrane"/>
    <property type="evidence" value="ECO:0007669"/>
    <property type="project" value="InterPro"/>
</dbReference>
<keyword evidence="1" id="KW-0547">Nucleotide-binding</keyword>
<keyword evidence="4" id="KW-1185">Reference proteome</keyword>
<dbReference type="PANTHER" id="PTHR24070">
    <property type="entry name" value="RAS, DI-RAS, AND RHEB FAMILY MEMBERS OF SMALL GTPASE SUPERFAMILY"/>
    <property type="match status" value="1"/>
</dbReference>
<reference evidence="3" key="1">
    <citation type="submission" date="2021-03" db="EMBL/GenBank/DDBJ databases">
        <authorList>
            <person name="Tagirdzhanova G."/>
        </authorList>
    </citation>
    <scope>NUCLEOTIDE SEQUENCE</scope>
</reference>
<gene>
    <name evidence="3" type="primary">RHB1</name>
    <name evidence="3" type="ORF">HETSPECPRED_010437</name>
</gene>
<dbReference type="GO" id="GO:0003924">
    <property type="term" value="F:GTPase activity"/>
    <property type="evidence" value="ECO:0007669"/>
    <property type="project" value="InterPro"/>
</dbReference>
<proteinExistence type="predicted"/>
<name>A0A8H3G542_9LECA</name>
<evidence type="ECO:0000313" key="4">
    <source>
        <dbReference type="Proteomes" id="UP000664521"/>
    </source>
</evidence>
<dbReference type="Proteomes" id="UP000664521">
    <property type="component" value="Unassembled WGS sequence"/>
</dbReference>
<organism evidence="3 4">
    <name type="scientific">Heterodermia speciosa</name>
    <dbReference type="NCBI Taxonomy" id="116794"/>
    <lineage>
        <taxon>Eukaryota</taxon>
        <taxon>Fungi</taxon>
        <taxon>Dikarya</taxon>
        <taxon>Ascomycota</taxon>
        <taxon>Pezizomycotina</taxon>
        <taxon>Lecanoromycetes</taxon>
        <taxon>OSLEUM clade</taxon>
        <taxon>Lecanoromycetidae</taxon>
        <taxon>Caliciales</taxon>
        <taxon>Physciaceae</taxon>
        <taxon>Heterodermia</taxon>
    </lineage>
</organism>
<comment type="caution">
    <text evidence="3">The sequence shown here is derived from an EMBL/GenBank/DDBJ whole genome shotgun (WGS) entry which is preliminary data.</text>
</comment>
<dbReference type="PROSITE" id="PS51421">
    <property type="entry name" value="RAS"/>
    <property type="match status" value="1"/>
</dbReference>
<dbReference type="AlphaFoldDB" id="A0A8H3G542"/>
<dbReference type="Gene3D" id="3.40.50.300">
    <property type="entry name" value="P-loop containing nucleotide triphosphate hydrolases"/>
    <property type="match status" value="1"/>
</dbReference>
<keyword evidence="2" id="KW-0342">GTP-binding</keyword>
<accession>A0A8H3G542</accession>